<dbReference type="AlphaFoldDB" id="A0A8H7ZT47"/>
<organism evidence="1 2">
    <name type="scientific">Olpidium bornovanus</name>
    <dbReference type="NCBI Taxonomy" id="278681"/>
    <lineage>
        <taxon>Eukaryota</taxon>
        <taxon>Fungi</taxon>
        <taxon>Fungi incertae sedis</taxon>
        <taxon>Olpidiomycota</taxon>
        <taxon>Olpidiomycotina</taxon>
        <taxon>Olpidiomycetes</taxon>
        <taxon>Olpidiales</taxon>
        <taxon>Olpidiaceae</taxon>
        <taxon>Olpidium</taxon>
    </lineage>
</organism>
<evidence type="ECO:0000313" key="2">
    <source>
        <dbReference type="Proteomes" id="UP000673691"/>
    </source>
</evidence>
<dbReference type="OrthoDB" id="429991at2759"/>
<protein>
    <submittedName>
        <fullName evidence="1">Uncharacterized protein</fullName>
    </submittedName>
</protein>
<dbReference type="InterPro" id="IPR010736">
    <property type="entry name" value="SHIPPO-rpt"/>
</dbReference>
<dbReference type="Pfam" id="PF07004">
    <property type="entry name" value="SHIPPO-rpt"/>
    <property type="match status" value="2"/>
</dbReference>
<keyword evidence="2" id="KW-1185">Reference proteome</keyword>
<evidence type="ECO:0000313" key="1">
    <source>
        <dbReference type="EMBL" id="KAG5458583.1"/>
    </source>
</evidence>
<comment type="caution">
    <text evidence="1">The sequence shown here is derived from an EMBL/GenBank/DDBJ whole genome shotgun (WGS) entry which is preliminary data.</text>
</comment>
<sequence>MPPSPPAEDNNPGPAQYNIGTTVGTKVLTVVSNSPGPAMYNTPDASKRILRSAPAYSLGYRITKDPATGDSNLRMKPRQSPSFSFGVHHSEYEAFVPGNDMDVEV</sequence>
<dbReference type="EMBL" id="JAEFCI010008255">
    <property type="protein sequence ID" value="KAG5458583.1"/>
    <property type="molecule type" value="Genomic_DNA"/>
</dbReference>
<accession>A0A8H7ZT47</accession>
<reference evidence="1 2" key="1">
    <citation type="journal article" name="Sci. Rep.">
        <title>Genome-scale phylogenetic analyses confirm Olpidium as the closest living zoosporic fungus to the non-flagellated, terrestrial fungi.</title>
        <authorList>
            <person name="Chang Y."/>
            <person name="Rochon D."/>
            <person name="Sekimoto S."/>
            <person name="Wang Y."/>
            <person name="Chovatia M."/>
            <person name="Sandor L."/>
            <person name="Salamov A."/>
            <person name="Grigoriev I.V."/>
            <person name="Stajich J.E."/>
            <person name="Spatafora J.W."/>
        </authorList>
    </citation>
    <scope>NUCLEOTIDE SEQUENCE [LARGE SCALE GENOMIC DNA]</scope>
    <source>
        <strain evidence="1">S191</strain>
    </source>
</reference>
<name>A0A8H7ZT47_9FUNG</name>
<gene>
    <name evidence="1" type="ORF">BJ554DRAFT_1166</name>
</gene>
<proteinExistence type="predicted"/>
<dbReference type="Proteomes" id="UP000673691">
    <property type="component" value="Unassembled WGS sequence"/>
</dbReference>